<reference evidence="4" key="2">
    <citation type="journal article" date="2020" name="Nat. Commun.">
        <title>Large-scale genome sequencing of mycorrhizal fungi provides insights into the early evolution of symbiotic traits.</title>
        <authorList>
            <person name="Miyauchi S."/>
            <person name="Kiss E."/>
            <person name="Kuo A."/>
            <person name="Drula E."/>
            <person name="Kohler A."/>
            <person name="Sanchez-Garcia M."/>
            <person name="Morin E."/>
            <person name="Andreopoulos B."/>
            <person name="Barry K.W."/>
            <person name="Bonito G."/>
            <person name="Buee M."/>
            <person name="Carver A."/>
            <person name="Chen C."/>
            <person name="Cichocki N."/>
            <person name="Clum A."/>
            <person name="Culley D."/>
            <person name="Crous P.W."/>
            <person name="Fauchery L."/>
            <person name="Girlanda M."/>
            <person name="Hayes R.D."/>
            <person name="Keri Z."/>
            <person name="LaButti K."/>
            <person name="Lipzen A."/>
            <person name="Lombard V."/>
            <person name="Magnuson J."/>
            <person name="Maillard F."/>
            <person name="Murat C."/>
            <person name="Nolan M."/>
            <person name="Ohm R.A."/>
            <person name="Pangilinan J."/>
            <person name="Pereira M.F."/>
            <person name="Perotto S."/>
            <person name="Peter M."/>
            <person name="Pfister S."/>
            <person name="Riley R."/>
            <person name="Sitrit Y."/>
            <person name="Stielow J.B."/>
            <person name="Szollosi G."/>
            <person name="Zifcakova L."/>
            <person name="Stursova M."/>
            <person name="Spatafora J.W."/>
            <person name="Tedersoo L."/>
            <person name="Vaario L.M."/>
            <person name="Yamada A."/>
            <person name="Yan M."/>
            <person name="Wang P."/>
            <person name="Xu J."/>
            <person name="Bruns T."/>
            <person name="Baldrian P."/>
            <person name="Vilgalys R."/>
            <person name="Dunand C."/>
            <person name="Henrissat B."/>
            <person name="Grigoriev I.V."/>
            <person name="Hibbett D."/>
            <person name="Nagy L.G."/>
            <person name="Martin F.M."/>
        </authorList>
    </citation>
    <scope>NUCLEOTIDE SEQUENCE</scope>
    <source>
        <strain evidence="4">Prilba</strain>
    </source>
</reference>
<accession>A0A9P5N5I7</accession>
<dbReference type="Proteomes" id="UP000759537">
    <property type="component" value="Unassembled WGS sequence"/>
</dbReference>
<dbReference type="InterPro" id="IPR014772">
    <property type="entry name" value="Munc13_dom-2"/>
</dbReference>
<keyword evidence="5" id="KW-1185">Reference proteome</keyword>
<evidence type="ECO:0000259" key="3">
    <source>
        <dbReference type="PROSITE" id="PS51259"/>
    </source>
</evidence>
<dbReference type="OrthoDB" id="2015333at2759"/>
<dbReference type="SUPFAM" id="SSF49562">
    <property type="entry name" value="C2 domain (Calcium/lipid-binding domain, CaLB)"/>
    <property type="match status" value="1"/>
</dbReference>
<name>A0A9P5N5I7_9AGAM</name>
<dbReference type="AlphaFoldDB" id="A0A9P5N5I7"/>
<feature type="domain" description="C2" evidence="2">
    <location>
        <begin position="133"/>
        <end position="271"/>
    </location>
</feature>
<evidence type="ECO:0000313" key="4">
    <source>
        <dbReference type="EMBL" id="KAF8487098.1"/>
    </source>
</evidence>
<evidence type="ECO:0000256" key="1">
    <source>
        <dbReference type="SAM" id="MobiDB-lite"/>
    </source>
</evidence>
<sequence>MMGSVLRSLTFSIPCEARSPFYKTWSGSIRSMSANRHDSSQALLKQSARPSKRLPKYRGTFHDGNVPSAKQTTFSRKSLPHGSKRQADLGREEDRTIQLPACILREVDGARKLLDNMYNQIQADKFTEVIDKVIETHAPPVLNKNETPRFLFTVKIVMAENLVPLDSSPSSTLDTFVTLSDQDGRRVAKTRTIYETVNPPLHRLQYTRNLLPSDLWVIGDETFNISAEKALWLMVGVRDCALVGKHDTVGREYICLDPKRFGDFLVHDLWLNLDTTGRILLRVSMEGEKDDIQFYFGRAFRSLRRSEGDMVRIFIDKMSPVIHQSLSLGVLKSLAKGESKLDYNKALGNVTALYRSALGGSASEVHIPLPADEKPRVKPGEFTDVEIEQAIAELFDYFEANLQTLNTYLGESTKEIVITRVWKEILTTIEGLLIPPLSETPSDMKPLTDKEVDIVFK</sequence>
<proteinExistence type="predicted"/>
<evidence type="ECO:0000259" key="2">
    <source>
        <dbReference type="PROSITE" id="PS50004"/>
    </source>
</evidence>
<gene>
    <name evidence="4" type="ORF">DFH94DRAFT_849558</name>
</gene>
<dbReference type="PROSITE" id="PS50004">
    <property type="entry name" value="C2"/>
    <property type="match status" value="1"/>
</dbReference>
<comment type="caution">
    <text evidence="4">The sequence shown here is derived from an EMBL/GenBank/DDBJ whole genome shotgun (WGS) entry which is preliminary data.</text>
</comment>
<dbReference type="Gene3D" id="1.20.58.1100">
    <property type="match status" value="1"/>
</dbReference>
<dbReference type="EMBL" id="WHVB01000001">
    <property type="protein sequence ID" value="KAF8487098.1"/>
    <property type="molecule type" value="Genomic_DNA"/>
</dbReference>
<reference evidence="4" key="1">
    <citation type="submission" date="2019-10" db="EMBL/GenBank/DDBJ databases">
        <authorList>
            <consortium name="DOE Joint Genome Institute"/>
            <person name="Kuo A."/>
            <person name="Miyauchi S."/>
            <person name="Kiss E."/>
            <person name="Drula E."/>
            <person name="Kohler A."/>
            <person name="Sanchez-Garcia M."/>
            <person name="Andreopoulos B."/>
            <person name="Barry K.W."/>
            <person name="Bonito G."/>
            <person name="Buee M."/>
            <person name="Carver A."/>
            <person name="Chen C."/>
            <person name="Cichocki N."/>
            <person name="Clum A."/>
            <person name="Culley D."/>
            <person name="Crous P.W."/>
            <person name="Fauchery L."/>
            <person name="Girlanda M."/>
            <person name="Hayes R."/>
            <person name="Keri Z."/>
            <person name="LaButti K."/>
            <person name="Lipzen A."/>
            <person name="Lombard V."/>
            <person name="Magnuson J."/>
            <person name="Maillard F."/>
            <person name="Morin E."/>
            <person name="Murat C."/>
            <person name="Nolan M."/>
            <person name="Ohm R."/>
            <person name="Pangilinan J."/>
            <person name="Pereira M."/>
            <person name="Perotto S."/>
            <person name="Peter M."/>
            <person name="Riley R."/>
            <person name="Sitrit Y."/>
            <person name="Stielow B."/>
            <person name="Szollosi G."/>
            <person name="Zifcakova L."/>
            <person name="Stursova M."/>
            <person name="Spatafora J.W."/>
            <person name="Tedersoo L."/>
            <person name="Vaario L.-M."/>
            <person name="Yamada A."/>
            <person name="Yan M."/>
            <person name="Wang P."/>
            <person name="Xu J."/>
            <person name="Bruns T."/>
            <person name="Baldrian P."/>
            <person name="Vilgalys R."/>
            <person name="Henrissat B."/>
            <person name="Grigoriev I.V."/>
            <person name="Hibbett D."/>
            <person name="Nagy L.G."/>
            <person name="Martin F.M."/>
        </authorList>
    </citation>
    <scope>NUCLEOTIDE SEQUENCE</scope>
    <source>
        <strain evidence="4">Prilba</strain>
    </source>
</reference>
<dbReference type="PANTHER" id="PTHR47263">
    <property type="entry name" value="ADENYLATE CYCLASE ACTIVATION PROTEIN GIT1"/>
    <property type="match status" value="1"/>
</dbReference>
<dbReference type="PANTHER" id="PTHR47263:SF1">
    <property type="entry name" value="C2 DOMAIN PROTEIN (AFU_ORTHOLOGUE AFUA_7G02350)"/>
    <property type="match status" value="1"/>
</dbReference>
<protein>
    <submittedName>
        <fullName evidence="4">Uncharacterized protein</fullName>
    </submittedName>
</protein>
<organism evidence="4 5">
    <name type="scientific">Russula ochroleuca</name>
    <dbReference type="NCBI Taxonomy" id="152965"/>
    <lineage>
        <taxon>Eukaryota</taxon>
        <taxon>Fungi</taxon>
        <taxon>Dikarya</taxon>
        <taxon>Basidiomycota</taxon>
        <taxon>Agaricomycotina</taxon>
        <taxon>Agaricomycetes</taxon>
        <taxon>Russulales</taxon>
        <taxon>Russulaceae</taxon>
        <taxon>Russula</taxon>
    </lineage>
</organism>
<evidence type="ECO:0000313" key="5">
    <source>
        <dbReference type="Proteomes" id="UP000759537"/>
    </source>
</evidence>
<feature type="domain" description="MHD2" evidence="3">
    <location>
        <begin position="388"/>
        <end position="457"/>
    </location>
</feature>
<dbReference type="InterPro" id="IPR035892">
    <property type="entry name" value="C2_domain_sf"/>
</dbReference>
<dbReference type="InterPro" id="IPR000008">
    <property type="entry name" value="C2_dom"/>
</dbReference>
<dbReference type="Pfam" id="PF00168">
    <property type="entry name" value="C2"/>
    <property type="match status" value="1"/>
</dbReference>
<dbReference type="Gene3D" id="2.60.40.150">
    <property type="entry name" value="C2 domain"/>
    <property type="match status" value="1"/>
</dbReference>
<dbReference type="PROSITE" id="PS51259">
    <property type="entry name" value="MHD2"/>
    <property type="match status" value="1"/>
</dbReference>
<feature type="region of interest" description="Disordered" evidence="1">
    <location>
        <begin position="46"/>
        <end position="91"/>
    </location>
</feature>
<dbReference type="InterPro" id="IPR052811">
    <property type="entry name" value="Glucose_resp_signaling"/>
</dbReference>